<dbReference type="InterPro" id="IPR012098">
    <property type="entry name" value="SND3_fun"/>
</dbReference>
<dbReference type="eggNOG" id="KOG4554">
    <property type="taxonomic scope" value="Eukaryota"/>
</dbReference>
<dbReference type="PANTHER" id="PTHR28112">
    <property type="entry name" value="SRP-INDEPENDENT TARGETING PROTEIN 3"/>
    <property type="match status" value="1"/>
</dbReference>
<keyword evidence="2" id="KW-0812">Transmembrane</keyword>
<accession>U4KX75</accession>
<keyword evidence="2" id="KW-1133">Transmembrane helix</keyword>
<evidence type="ECO:0000256" key="2">
    <source>
        <dbReference type="SAM" id="Phobius"/>
    </source>
</evidence>
<protein>
    <submittedName>
        <fullName evidence="3">Similar to Inorganic phosphate transport protein PHO88 acc. no. P38264</fullName>
    </submittedName>
</protein>
<keyword evidence="4" id="KW-1185">Reference proteome</keyword>
<dbReference type="PIRSF" id="PIRSF008756">
    <property type="entry name" value="P_tr_PHO88"/>
    <property type="match status" value="1"/>
</dbReference>
<dbReference type="GO" id="GO:0045047">
    <property type="term" value="P:protein targeting to ER"/>
    <property type="evidence" value="ECO:0007669"/>
    <property type="project" value="InterPro"/>
</dbReference>
<feature type="region of interest" description="Disordered" evidence="1">
    <location>
        <begin position="161"/>
        <end position="189"/>
    </location>
</feature>
<dbReference type="OrthoDB" id="18139at2759"/>
<dbReference type="GO" id="GO:0005783">
    <property type="term" value="C:endoplasmic reticulum"/>
    <property type="evidence" value="ECO:0007669"/>
    <property type="project" value="InterPro"/>
</dbReference>
<evidence type="ECO:0000313" key="4">
    <source>
        <dbReference type="Proteomes" id="UP000018144"/>
    </source>
</evidence>
<sequence length="189" mass="21128">MNSQITNLVVILGMMQVSKRIPFEDPTWLNGIRGMYILSNVIILGIYFLVYKNIKSKNDQTTLKYMEPAPPMSGEEPKLITTTINEYDQSQLKQAVKGVLMGVGMMAVMHIYFKYTNPLLIQSIIPVKTAIESKLTQVHLFGKPAIGDLKRPWKQAGFMQSMTQGAEAKTDKKSIAEAEKSGRGGVKEE</sequence>
<evidence type="ECO:0000313" key="3">
    <source>
        <dbReference type="EMBL" id="CCX05896.1"/>
    </source>
</evidence>
<proteinExistence type="predicted"/>
<dbReference type="EMBL" id="HF935275">
    <property type="protein sequence ID" value="CCX05896.1"/>
    <property type="molecule type" value="Genomic_DNA"/>
</dbReference>
<reference evidence="3 4" key="1">
    <citation type="journal article" date="2013" name="PLoS Genet.">
        <title>The genome and development-dependent transcriptomes of Pyronema confluens: a window into fungal evolution.</title>
        <authorList>
            <person name="Traeger S."/>
            <person name="Altegoer F."/>
            <person name="Freitag M."/>
            <person name="Gabaldon T."/>
            <person name="Kempken F."/>
            <person name="Kumar A."/>
            <person name="Marcet-Houben M."/>
            <person name="Poggeler S."/>
            <person name="Stajich J.E."/>
            <person name="Nowrousian M."/>
        </authorList>
    </citation>
    <scope>NUCLEOTIDE SEQUENCE [LARGE SCALE GENOMIC DNA]</scope>
    <source>
        <strain evidence="4">CBS 100304</strain>
        <tissue evidence="3">Vegetative mycelium</tissue>
    </source>
</reference>
<dbReference type="STRING" id="1076935.U4KX75"/>
<feature type="transmembrane region" description="Helical" evidence="2">
    <location>
        <begin position="32"/>
        <end position="50"/>
    </location>
</feature>
<dbReference type="AlphaFoldDB" id="U4KX75"/>
<dbReference type="Pfam" id="PF10032">
    <property type="entry name" value="Pho88"/>
    <property type="match status" value="1"/>
</dbReference>
<dbReference type="GO" id="GO:0005739">
    <property type="term" value="C:mitochondrion"/>
    <property type="evidence" value="ECO:0007669"/>
    <property type="project" value="TreeGrafter"/>
</dbReference>
<keyword evidence="2" id="KW-0472">Membrane</keyword>
<feature type="compositionally biased region" description="Basic and acidic residues" evidence="1">
    <location>
        <begin position="168"/>
        <end position="189"/>
    </location>
</feature>
<dbReference type="PANTHER" id="PTHR28112:SF1">
    <property type="entry name" value="SRP-INDEPENDENT TARGETING PROTEIN 3"/>
    <property type="match status" value="1"/>
</dbReference>
<dbReference type="OMA" id="NMDYDKG"/>
<organism evidence="3 4">
    <name type="scientific">Pyronema omphalodes (strain CBS 100304)</name>
    <name type="common">Pyronema confluens</name>
    <dbReference type="NCBI Taxonomy" id="1076935"/>
    <lineage>
        <taxon>Eukaryota</taxon>
        <taxon>Fungi</taxon>
        <taxon>Dikarya</taxon>
        <taxon>Ascomycota</taxon>
        <taxon>Pezizomycotina</taxon>
        <taxon>Pezizomycetes</taxon>
        <taxon>Pezizales</taxon>
        <taxon>Pyronemataceae</taxon>
        <taxon>Pyronema</taxon>
    </lineage>
</organism>
<gene>
    <name evidence="3" type="ORF">PCON_05483</name>
</gene>
<name>U4KX75_PYROM</name>
<evidence type="ECO:0000256" key="1">
    <source>
        <dbReference type="SAM" id="MobiDB-lite"/>
    </source>
</evidence>
<dbReference type="Proteomes" id="UP000018144">
    <property type="component" value="Unassembled WGS sequence"/>
</dbReference>